<evidence type="ECO:0000313" key="12">
    <source>
        <dbReference type="EMBL" id="BBO67236.1"/>
    </source>
</evidence>
<dbReference type="NCBIfam" id="TIGR01179">
    <property type="entry name" value="galE"/>
    <property type="match status" value="1"/>
</dbReference>
<evidence type="ECO:0000256" key="5">
    <source>
        <dbReference type="ARBA" id="ARBA00013189"/>
    </source>
</evidence>
<comment type="cofactor">
    <cofactor evidence="2 10">
        <name>NAD(+)</name>
        <dbReference type="ChEBI" id="CHEBI:57540"/>
    </cofactor>
</comment>
<dbReference type="PANTHER" id="PTHR43725:SF53">
    <property type="entry name" value="UDP-ARABINOSE 4-EPIMERASE 1"/>
    <property type="match status" value="1"/>
</dbReference>
<dbReference type="KEGG" id="dalk:DSCA_11660"/>
<dbReference type="EMBL" id="AP021874">
    <property type="protein sequence ID" value="BBO67236.1"/>
    <property type="molecule type" value="Genomic_DNA"/>
</dbReference>
<feature type="domain" description="NAD-dependent epimerase/dehydratase" evidence="11">
    <location>
        <begin position="8"/>
        <end position="256"/>
    </location>
</feature>
<evidence type="ECO:0000256" key="7">
    <source>
        <dbReference type="ARBA" id="ARBA00023027"/>
    </source>
</evidence>
<dbReference type="EC" id="5.1.3.2" evidence="5 10"/>
<evidence type="ECO:0000256" key="9">
    <source>
        <dbReference type="ARBA" id="ARBA00023277"/>
    </source>
</evidence>
<comment type="similarity">
    <text evidence="4 10">Belongs to the NAD(P)-dependent epimerase/dehydratase family.</text>
</comment>
<keyword evidence="9 10" id="KW-0119">Carbohydrate metabolism</keyword>
<evidence type="ECO:0000256" key="6">
    <source>
        <dbReference type="ARBA" id="ARBA00018569"/>
    </source>
</evidence>
<evidence type="ECO:0000256" key="3">
    <source>
        <dbReference type="ARBA" id="ARBA00004947"/>
    </source>
</evidence>
<dbReference type="InterPro" id="IPR001509">
    <property type="entry name" value="Epimerase_deHydtase"/>
</dbReference>
<dbReference type="UniPathway" id="UPA00214"/>
<dbReference type="InterPro" id="IPR005886">
    <property type="entry name" value="UDP_G4E"/>
</dbReference>
<dbReference type="CDD" id="cd05247">
    <property type="entry name" value="UDP_G4E_1_SDR_e"/>
    <property type="match status" value="1"/>
</dbReference>
<keyword evidence="13" id="KW-1185">Reference proteome</keyword>
<comment type="catalytic activity">
    <reaction evidence="1 10">
        <text>UDP-alpha-D-glucose = UDP-alpha-D-galactose</text>
        <dbReference type="Rhea" id="RHEA:22168"/>
        <dbReference type="ChEBI" id="CHEBI:58885"/>
        <dbReference type="ChEBI" id="CHEBI:66914"/>
        <dbReference type="EC" id="5.1.3.2"/>
    </reaction>
</comment>
<evidence type="ECO:0000256" key="4">
    <source>
        <dbReference type="ARBA" id="ARBA00007637"/>
    </source>
</evidence>
<evidence type="ECO:0000313" key="13">
    <source>
        <dbReference type="Proteomes" id="UP000427906"/>
    </source>
</evidence>
<comment type="pathway">
    <text evidence="3 10">Carbohydrate metabolism; galactose metabolism.</text>
</comment>
<dbReference type="GO" id="GO:0003978">
    <property type="term" value="F:UDP-glucose 4-epimerase activity"/>
    <property type="evidence" value="ECO:0007669"/>
    <property type="project" value="UniProtKB-UniRule"/>
</dbReference>
<evidence type="ECO:0000256" key="10">
    <source>
        <dbReference type="RuleBase" id="RU366046"/>
    </source>
</evidence>
<dbReference type="Gene3D" id="3.90.25.10">
    <property type="entry name" value="UDP-galactose 4-epimerase, domain 1"/>
    <property type="match status" value="1"/>
</dbReference>
<dbReference type="SUPFAM" id="SSF51735">
    <property type="entry name" value="NAD(P)-binding Rossmann-fold domains"/>
    <property type="match status" value="1"/>
</dbReference>
<dbReference type="GO" id="GO:0033499">
    <property type="term" value="P:galactose catabolic process via UDP-galactose, Leloir pathway"/>
    <property type="evidence" value="ECO:0007669"/>
    <property type="project" value="TreeGrafter"/>
</dbReference>
<evidence type="ECO:0000259" key="11">
    <source>
        <dbReference type="Pfam" id="PF01370"/>
    </source>
</evidence>
<comment type="subunit">
    <text evidence="10">Homodimer.</text>
</comment>
<dbReference type="Pfam" id="PF01370">
    <property type="entry name" value="Epimerase"/>
    <property type="match status" value="1"/>
</dbReference>
<dbReference type="InterPro" id="IPR036291">
    <property type="entry name" value="NAD(P)-bd_dom_sf"/>
</dbReference>
<sequence length="329" mass="35485">MPNKNGTILVVGGAGYIGSHMVRQLLAARYDVVILDNLSTGNRKLVPGGELVPGSLGDAEVLDRLFAGHDFDAVMHFAAFSQVGQSVNQPLVYYRNNLAETLTLLEAMVRHDVRRFIFSSTAAVYGEPTAIPITEDHPCLPTNPYGNTKLAVERLLADCDAAYGLKHTVLRYFNAAGADDAGDIGELHDPETHLIPIVLQAASGLIDHIRVFGTDYATTDGTCVRDYVHVNDLARAHLLALDALMQGADSATYNLGSSNGYSVNEVIAAARSVTGKEIPVVTGPRRPGDPAILVASSEKIKHALGWKPAYASLRTIIRTAWNWHLKQAH</sequence>
<dbReference type="RefSeq" id="WP_155315521.1">
    <property type="nucleotide sequence ID" value="NZ_AP021874.1"/>
</dbReference>
<protein>
    <recommendedName>
        <fullName evidence="6 10">UDP-glucose 4-epimerase</fullName>
        <ecNumber evidence="5 10">5.1.3.2</ecNumber>
    </recommendedName>
</protein>
<dbReference type="PANTHER" id="PTHR43725">
    <property type="entry name" value="UDP-GLUCOSE 4-EPIMERASE"/>
    <property type="match status" value="1"/>
</dbReference>
<keyword evidence="7 10" id="KW-0520">NAD</keyword>
<dbReference type="AlphaFoldDB" id="A0A5K7YE00"/>
<proteinExistence type="inferred from homology"/>
<gene>
    <name evidence="12" type="ORF">DSCA_11660</name>
</gene>
<accession>A0A5K7YE00</accession>
<organism evidence="12 13">
    <name type="scientific">Desulfosarcina alkanivorans</name>
    <dbReference type="NCBI Taxonomy" id="571177"/>
    <lineage>
        <taxon>Bacteria</taxon>
        <taxon>Pseudomonadati</taxon>
        <taxon>Thermodesulfobacteriota</taxon>
        <taxon>Desulfobacteria</taxon>
        <taxon>Desulfobacterales</taxon>
        <taxon>Desulfosarcinaceae</taxon>
        <taxon>Desulfosarcina</taxon>
    </lineage>
</organism>
<reference evidence="12 13" key="1">
    <citation type="submission" date="2019-11" db="EMBL/GenBank/DDBJ databases">
        <title>Comparative genomics of hydrocarbon-degrading Desulfosarcina strains.</title>
        <authorList>
            <person name="Watanabe M."/>
            <person name="Kojima H."/>
            <person name="Fukui M."/>
        </authorList>
    </citation>
    <scope>NUCLEOTIDE SEQUENCE [LARGE SCALE GENOMIC DNA]</scope>
    <source>
        <strain evidence="12 13">PL12</strain>
    </source>
</reference>
<dbReference type="Gene3D" id="3.40.50.720">
    <property type="entry name" value="NAD(P)-binding Rossmann-like Domain"/>
    <property type="match status" value="1"/>
</dbReference>
<dbReference type="OrthoDB" id="9801785at2"/>
<keyword evidence="8 10" id="KW-0413">Isomerase</keyword>
<dbReference type="Proteomes" id="UP000427906">
    <property type="component" value="Chromosome"/>
</dbReference>
<evidence type="ECO:0000256" key="1">
    <source>
        <dbReference type="ARBA" id="ARBA00000083"/>
    </source>
</evidence>
<evidence type="ECO:0000256" key="8">
    <source>
        <dbReference type="ARBA" id="ARBA00023235"/>
    </source>
</evidence>
<name>A0A5K7YE00_9BACT</name>
<evidence type="ECO:0000256" key="2">
    <source>
        <dbReference type="ARBA" id="ARBA00001911"/>
    </source>
</evidence>